<gene>
    <name evidence="1" type="ORF">WN944_022925</name>
</gene>
<sequence>MTKNIVVDAIPLTTIHSTMSDVGSCELKEEIDEDSSGYVDEIIKRMEVINLENSEDEDELVVEYTYPRKMKTIKCGLDEMSLEILMIRYSIHRLVTLRRASLRRSITNPLKGFVRITRCMLNSGVGLPFHPYVRRILHALGLAPAQLSPKAWCCIVGMWSLWCYLGFNDPSVVEFQNEWTYPDLSADKERNIAKALSLSLGKCSISAACSKETLVERAIIPSISFSEKEALMMALNNSPNATFKCEKRKRLVILDVAQKKQQKQCGLSSQSVSQVQQVTSFIPPLPPHFPSEKGVCILAPQNPSVHQSSLSLHSSTLIKDIESIDPVESLKLTSSFLSKAVEYNSEMQHSLDDDKANERATLDKVNAKMEKAKGLEKELSVAKKQIEVVDQCLKEPGVKFDDNKPNEYNGSKTCINGEGMDGTRDTYLTEEISTVIPEGFEDLFGRHHEQRNEDF</sequence>
<reference evidence="1 2" key="1">
    <citation type="submission" date="2024-05" db="EMBL/GenBank/DDBJ databases">
        <title>Haplotype-resolved chromosome-level genome assembly of Huyou (Citrus changshanensis).</title>
        <authorList>
            <person name="Miao C."/>
            <person name="Chen W."/>
            <person name="Wu Y."/>
            <person name="Wang L."/>
            <person name="Zhao S."/>
            <person name="Grierson D."/>
            <person name="Xu C."/>
            <person name="Chen K."/>
        </authorList>
    </citation>
    <scope>NUCLEOTIDE SEQUENCE [LARGE SCALE GENOMIC DNA]</scope>
    <source>
        <strain evidence="1">01-14</strain>
        <tissue evidence="1">Leaf</tissue>
    </source>
</reference>
<evidence type="ECO:0000313" key="1">
    <source>
        <dbReference type="EMBL" id="KAK9229958.1"/>
    </source>
</evidence>
<organism evidence="1 2">
    <name type="scientific">Citrus x changshan-huyou</name>
    <dbReference type="NCBI Taxonomy" id="2935761"/>
    <lineage>
        <taxon>Eukaryota</taxon>
        <taxon>Viridiplantae</taxon>
        <taxon>Streptophyta</taxon>
        <taxon>Embryophyta</taxon>
        <taxon>Tracheophyta</taxon>
        <taxon>Spermatophyta</taxon>
        <taxon>Magnoliopsida</taxon>
        <taxon>eudicotyledons</taxon>
        <taxon>Gunneridae</taxon>
        <taxon>Pentapetalae</taxon>
        <taxon>rosids</taxon>
        <taxon>malvids</taxon>
        <taxon>Sapindales</taxon>
        <taxon>Rutaceae</taxon>
        <taxon>Aurantioideae</taxon>
        <taxon>Citrus</taxon>
    </lineage>
</organism>
<name>A0AAP0N1J5_9ROSI</name>
<keyword evidence="2" id="KW-1185">Reference proteome</keyword>
<comment type="caution">
    <text evidence="1">The sequence shown here is derived from an EMBL/GenBank/DDBJ whole genome shotgun (WGS) entry which is preliminary data.</text>
</comment>
<dbReference type="Proteomes" id="UP001428341">
    <property type="component" value="Unassembled WGS sequence"/>
</dbReference>
<evidence type="ECO:0000313" key="2">
    <source>
        <dbReference type="Proteomes" id="UP001428341"/>
    </source>
</evidence>
<accession>A0AAP0N1J5</accession>
<dbReference type="AlphaFoldDB" id="A0AAP0N1J5"/>
<proteinExistence type="predicted"/>
<protein>
    <submittedName>
        <fullName evidence="1">Uncharacterized protein</fullName>
    </submittedName>
</protein>
<dbReference type="EMBL" id="JBCGBO010000001">
    <property type="protein sequence ID" value="KAK9229958.1"/>
    <property type="molecule type" value="Genomic_DNA"/>
</dbReference>